<dbReference type="PROSITE" id="PS50883">
    <property type="entry name" value="EAL"/>
    <property type="match status" value="1"/>
</dbReference>
<evidence type="ECO:0000259" key="4">
    <source>
        <dbReference type="PROSITE" id="PS51371"/>
    </source>
</evidence>
<evidence type="ECO:0000256" key="1">
    <source>
        <dbReference type="PROSITE-ProRule" id="PRU00703"/>
    </source>
</evidence>
<dbReference type="SUPFAM" id="SSF141868">
    <property type="entry name" value="EAL domain-like"/>
    <property type="match status" value="1"/>
</dbReference>
<dbReference type="InterPro" id="IPR050706">
    <property type="entry name" value="Cyclic-di-GMP_PDE-like"/>
</dbReference>
<dbReference type="CDD" id="cd01949">
    <property type="entry name" value="GGDEF"/>
    <property type="match status" value="1"/>
</dbReference>
<dbReference type="InterPro" id="IPR000644">
    <property type="entry name" value="CBS_dom"/>
</dbReference>
<dbReference type="Pfam" id="PF00571">
    <property type="entry name" value="CBS"/>
    <property type="match status" value="1"/>
</dbReference>
<dbReference type="Pfam" id="PF00563">
    <property type="entry name" value="EAL"/>
    <property type="match status" value="1"/>
</dbReference>
<reference evidence="5 6" key="1">
    <citation type="journal article" date="2010" name="Stand. Genomic Sci.">
        <title>Complete genome sequence of Spirochaeta smaragdinae type strain (SEBR 4228).</title>
        <authorList>
            <person name="Mavromatis K."/>
            <person name="Yasawong M."/>
            <person name="Chertkov O."/>
            <person name="Lapidus A."/>
            <person name="Lucas S."/>
            <person name="Nolan M."/>
            <person name="Del Rio T.G."/>
            <person name="Tice H."/>
            <person name="Cheng J.F."/>
            <person name="Pitluck S."/>
            <person name="Liolios K."/>
            <person name="Ivanova N."/>
            <person name="Tapia R."/>
            <person name="Han C."/>
            <person name="Bruce D."/>
            <person name="Goodwin L."/>
            <person name="Pati A."/>
            <person name="Chen A."/>
            <person name="Palaniappan K."/>
            <person name="Land M."/>
            <person name="Hauser L."/>
            <person name="Chang Y.J."/>
            <person name="Jeffries C.D."/>
            <person name="Detter J.C."/>
            <person name="Rohde M."/>
            <person name="Brambilla E."/>
            <person name="Spring S."/>
            <person name="Goker M."/>
            <person name="Sikorski J."/>
            <person name="Woyke T."/>
            <person name="Bristow J."/>
            <person name="Eisen J.A."/>
            <person name="Markowitz V."/>
            <person name="Hugenholtz P."/>
            <person name="Klenk H.P."/>
            <person name="Kyrpides N.C."/>
        </authorList>
    </citation>
    <scope>NUCLEOTIDE SEQUENCE [LARGE SCALE GENOMIC DNA]</scope>
    <source>
        <strain evidence="6">DSM 11293 / JCM 15392 / SEBR 4228</strain>
    </source>
</reference>
<gene>
    <name evidence="5" type="ordered locus">Spirs_4146</name>
</gene>
<dbReference type="SMART" id="SM00267">
    <property type="entry name" value="GGDEF"/>
    <property type="match status" value="1"/>
</dbReference>
<dbReference type="CDD" id="cd01948">
    <property type="entry name" value="EAL"/>
    <property type="match status" value="1"/>
</dbReference>
<sequence length="603" mass="67996">MDIDGPNLEREVFLRYLASGEIRSYFQPIVDLYTGRVFGYEMLVRGSGRLFSPAALFAEADRLDLGWELEYACRRAALNAIAERHEELPGVSFFINVSPNVFTSSGFRNGFTVHALKERGIDGSRIVLEITETTSVSDYTVFDEMIRHYVAEGFHIALDDFGAGHSGLITLVAITPHYLKLDRELVKGIHRNHYKQGLVKHIATFADSVGSHILGEGIETEEELNTLLRLGARYGQGFFFGRPASEPRAPDPEAVHCLARLGKEYRHSYWSLDFSLYRMVVRPETVTPGTMTCNALDLFFSGHNSVSHIVVVDESDHPLTLITRQYFYSLLSGRYGFSVFQRKPVDAIAKRDFLIVEEGTDLRVLSKLAMGRPEDEVYDPVVVVDDEGKLSGTITMKQLLAKAFDVEVKFAVSANPLTQLPGNMVIRVWLEDLLHRDLFTIIYADLDKFKEYNDSYGFSSGDDMIKLLAELLQNHVQHFDSVARLGHVGGDDFIVLVEGIVDDEQLLHLCEDFDRKKESLFRQEDIECGCYHALNRIGEEVDVPLVTVSLAVVTNENFLRPPHPGKLGQSVALLKRKIKERNAATGRSGFLRERRVYDYDGVN</sequence>
<dbReference type="InterPro" id="IPR001633">
    <property type="entry name" value="EAL_dom"/>
</dbReference>
<organism evidence="5 6">
    <name type="scientific">Sediminispirochaeta smaragdinae (strain DSM 11293 / JCM 15392 / SEBR 4228)</name>
    <name type="common">Spirochaeta smaragdinae</name>
    <dbReference type="NCBI Taxonomy" id="573413"/>
    <lineage>
        <taxon>Bacteria</taxon>
        <taxon>Pseudomonadati</taxon>
        <taxon>Spirochaetota</taxon>
        <taxon>Spirochaetia</taxon>
        <taxon>Spirochaetales</taxon>
        <taxon>Spirochaetaceae</taxon>
        <taxon>Sediminispirochaeta</taxon>
    </lineage>
</organism>
<dbReference type="PANTHER" id="PTHR33121:SF76">
    <property type="entry name" value="SIGNALING PROTEIN"/>
    <property type="match status" value="1"/>
</dbReference>
<evidence type="ECO:0000313" key="6">
    <source>
        <dbReference type="Proteomes" id="UP000002318"/>
    </source>
</evidence>
<feature type="domain" description="CBS" evidence="4">
    <location>
        <begin position="279"/>
        <end position="339"/>
    </location>
</feature>
<dbReference type="PROSITE" id="PS51371">
    <property type="entry name" value="CBS"/>
    <property type="match status" value="1"/>
</dbReference>
<dbReference type="KEGG" id="ssm:Spirs_4146"/>
<dbReference type="PANTHER" id="PTHR33121">
    <property type="entry name" value="CYCLIC DI-GMP PHOSPHODIESTERASE PDEF"/>
    <property type="match status" value="1"/>
</dbReference>
<dbReference type="SUPFAM" id="SSF55073">
    <property type="entry name" value="Nucleotide cyclase"/>
    <property type="match status" value="1"/>
</dbReference>
<dbReference type="OrthoDB" id="366324at2"/>
<dbReference type="InterPro" id="IPR035919">
    <property type="entry name" value="EAL_sf"/>
</dbReference>
<dbReference type="InterPro" id="IPR043128">
    <property type="entry name" value="Rev_trsase/Diguanyl_cyclase"/>
</dbReference>
<dbReference type="HOGENOM" id="CLU_015702_2_1_12"/>
<dbReference type="STRING" id="573413.Spirs_4146"/>
<name>E1R9Q7_SEDSS</name>
<dbReference type="Gene3D" id="3.20.20.450">
    <property type="entry name" value="EAL domain"/>
    <property type="match status" value="1"/>
</dbReference>
<dbReference type="SMART" id="SM00052">
    <property type="entry name" value="EAL"/>
    <property type="match status" value="1"/>
</dbReference>
<accession>E1R9Q7</accession>
<feature type="domain" description="EAL" evidence="2">
    <location>
        <begin position="5"/>
        <end position="257"/>
    </location>
</feature>
<protein>
    <submittedName>
        <fullName evidence="5">Diguanylate cyclase/phosphodiesterase</fullName>
    </submittedName>
</protein>
<evidence type="ECO:0000259" key="3">
    <source>
        <dbReference type="PROSITE" id="PS50887"/>
    </source>
</evidence>
<proteinExistence type="predicted"/>
<dbReference type="Proteomes" id="UP000002318">
    <property type="component" value="Chromosome"/>
</dbReference>
<dbReference type="eggNOG" id="COG2199">
    <property type="taxonomic scope" value="Bacteria"/>
</dbReference>
<keyword evidence="1" id="KW-0129">CBS domain</keyword>
<dbReference type="SUPFAM" id="SSF54631">
    <property type="entry name" value="CBS-domain pair"/>
    <property type="match status" value="1"/>
</dbReference>
<dbReference type="Gene3D" id="3.30.70.270">
    <property type="match status" value="1"/>
</dbReference>
<feature type="domain" description="GGDEF" evidence="3">
    <location>
        <begin position="437"/>
        <end position="595"/>
    </location>
</feature>
<dbReference type="NCBIfam" id="TIGR00254">
    <property type="entry name" value="GGDEF"/>
    <property type="match status" value="1"/>
</dbReference>
<dbReference type="eggNOG" id="COG2200">
    <property type="taxonomic scope" value="Bacteria"/>
</dbReference>
<dbReference type="Gene3D" id="3.10.580.10">
    <property type="entry name" value="CBS-domain"/>
    <property type="match status" value="1"/>
</dbReference>
<dbReference type="RefSeq" id="WP_013256682.1">
    <property type="nucleotide sequence ID" value="NC_014364.1"/>
</dbReference>
<keyword evidence="6" id="KW-1185">Reference proteome</keyword>
<dbReference type="Pfam" id="PF00990">
    <property type="entry name" value="GGDEF"/>
    <property type="match status" value="1"/>
</dbReference>
<dbReference type="GO" id="GO:0071111">
    <property type="term" value="F:cyclic-guanylate-specific phosphodiesterase activity"/>
    <property type="evidence" value="ECO:0007669"/>
    <property type="project" value="InterPro"/>
</dbReference>
<dbReference type="EMBL" id="CP002116">
    <property type="protein sequence ID" value="ADK83226.1"/>
    <property type="molecule type" value="Genomic_DNA"/>
</dbReference>
<evidence type="ECO:0000313" key="5">
    <source>
        <dbReference type="EMBL" id="ADK83226.1"/>
    </source>
</evidence>
<dbReference type="PROSITE" id="PS50887">
    <property type="entry name" value="GGDEF"/>
    <property type="match status" value="1"/>
</dbReference>
<dbReference type="InterPro" id="IPR000160">
    <property type="entry name" value="GGDEF_dom"/>
</dbReference>
<evidence type="ECO:0000259" key="2">
    <source>
        <dbReference type="PROSITE" id="PS50883"/>
    </source>
</evidence>
<dbReference type="InterPro" id="IPR046342">
    <property type="entry name" value="CBS_dom_sf"/>
</dbReference>
<dbReference type="InterPro" id="IPR029787">
    <property type="entry name" value="Nucleotide_cyclase"/>
</dbReference>
<dbReference type="AlphaFoldDB" id="E1R9Q7"/>